<accession>A0A8S3EM76</accession>
<dbReference type="EMBL" id="CAJOBJ010250495">
    <property type="protein sequence ID" value="CAF5093328.1"/>
    <property type="molecule type" value="Genomic_DNA"/>
</dbReference>
<dbReference type="AlphaFoldDB" id="A0A8S3EM76"/>
<reference evidence="2" key="1">
    <citation type="submission" date="2021-02" db="EMBL/GenBank/DDBJ databases">
        <authorList>
            <person name="Nowell W R."/>
        </authorList>
    </citation>
    <scope>NUCLEOTIDE SEQUENCE</scope>
</reference>
<feature type="non-terminal residue" evidence="2">
    <location>
        <position position="1"/>
    </location>
</feature>
<organism evidence="2 4">
    <name type="scientific">Rotaria magnacalcarata</name>
    <dbReference type="NCBI Taxonomy" id="392030"/>
    <lineage>
        <taxon>Eukaryota</taxon>
        <taxon>Metazoa</taxon>
        <taxon>Spiralia</taxon>
        <taxon>Gnathifera</taxon>
        <taxon>Rotifera</taxon>
        <taxon>Eurotatoria</taxon>
        <taxon>Bdelloidea</taxon>
        <taxon>Philodinida</taxon>
        <taxon>Philodinidae</taxon>
        <taxon>Rotaria</taxon>
    </lineage>
</organism>
<dbReference type="Proteomes" id="UP000676336">
    <property type="component" value="Unassembled WGS sequence"/>
</dbReference>
<dbReference type="Proteomes" id="UP000681720">
    <property type="component" value="Unassembled WGS sequence"/>
</dbReference>
<evidence type="ECO:0000313" key="2">
    <source>
        <dbReference type="EMBL" id="CAF5081298.1"/>
    </source>
</evidence>
<feature type="region of interest" description="Disordered" evidence="1">
    <location>
        <begin position="44"/>
        <end position="66"/>
    </location>
</feature>
<evidence type="ECO:0000313" key="4">
    <source>
        <dbReference type="Proteomes" id="UP000676336"/>
    </source>
</evidence>
<feature type="non-terminal residue" evidence="2">
    <location>
        <position position="66"/>
    </location>
</feature>
<evidence type="ECO:0000256" key="1">
    <source>
        <dbReference type="SAM" id="MobiDB-lite"/>
    </source>
</evidence>
<evidence type="ECO:0000313" key="3">
    <source>
        <dbReference type="EMBL" id="CAF5093328.1"/>
    </source>
</evidence>
<protein>
    <submittedName>
        <fullName evidence="2">Uncharacterized protein</fullName>
    </submittedName>
</protein>
<dbReference type="EMBL" id="CAJOBI010239156">
    <property type="protein sequence ID" value="CAF5081298.1"/>
    <property type="molecule type" value="Genomic_DNA"/>
</dbReference>
<name>A0A8S3EM76_9BILA</name>
<sequence length="66" mass="7516">AKQTTTIPTVTSPMFTEYRLKVPPSDMPHHKPRIMSSYRTSISNMPKSSLSYPTTIPRPITPPYRP</sequence>
<proteinExistence type="predicted"/>
<gene>
    <name evidence="3" type="ORF">GIL414_LOCUS62339</name>
    <name evidence="2" type="ORF">SMN809_LOCUS60785</name>
</gene>
<comment type="caution">
    <text evidence="2">The sequence shown here is derived from an EMBL/GenBank/DDBJ whole genome shotgun (WGS) entry which is preliminary data.</text>
</comment>